<keyword evidence="2" id="KW-0472">Membrane</keyword>
<feature type="compositionally biased region" description="Polar residues" evidence="1">
    <location>
        <begin position="329"/>
        <end position="356"/>
    </location>
</feature>
<dbReference type="AlphaFoldDB" id="A0A8H3A9P5"/>
<feature type="transmembrane region" description="Helical" evidence="2">
    <location>
        <begin position="200"/>
        <end position="222"/>
    </location>
</feature>
<proteinExistence type="predicted"/>
<accession>A0A8H3A9P5</accession>
<evidence type="ECO:0000313" key="4">
    <source>
        <dbReference type="EMBL" id="CAE6417288.1"/>
    </source>
</evidence>
<gene>
    <name evidence="4" type="ORF">RDB_LOCUS50041</name>
</gene>
<feature type="transmembrane region" description="Helical" evidence="2">
    <location>
        <begin position="242"/>
        <end position="261"/>
    </location>
</feature>
<evidence type="ECO:0000313" key="5">
    <source>
        <dbReference type="Proteomes" id="UP000663843"/>
    </source>
</evidence>
<sequence>MDGQFSSPHALRSPFAPFSRPTSLFIRFYFNISHTTAMPSASQYKPFLDLINAIHLQAETARYLAISGIALLLYDWLTTLDEEVKYIWGRKWTLARMVYHLNRVLPLLLIGFDTQCKKIILSYSYGVIALLVLICTTSIIRCWALYGQKWILWLLIPGLIVTVGHATLEATINIDKTTALVNPVPELLQGCLVSIPNDIWLAYFSGVLYEVVVFCLIVWRIWYLGDGLGLTPLMRQLLNNGAWYFAVNLALMLFSCVGSAYPSTIIMANGSGLLTALSSIMCSRIFFSMHEFASQDRVHLSLGPPLGSSVRGSGIITGEFAIPMETFSDGSRSPSGLQVTFDTPPQSLGRSTSSKGKSAARSSDKLSV</sequence>
<evidence type="ECO:0000256" key="1">
    <source>
        <dbReference type="SAM" id="MobiDB-lite"/>
    </source>
</evidence>
<evidence type="ECO:0000256" key="2">
    <source>
        <dbReference type="SAM" id="Phobius"/>
    </source>
</evidence>
<evidence type="ECO:0000259" key="3">
    <source>
        <dbReference type="Pfam" id="PF20151"/>
    </source>
</evidence>
<keyword evidence="2" id="KW-1133">Transmembrane helix</keyword>
<feature type="transmembrane region" description="Helical" evidence="2">
    <location>
        <begin position="267"/>
        <end position="287"/>
    </location>
</feature>
<feature type="domain" description="DUF6533" evidence="3">
    <location>
        <begin position="63"/>
        <end position="108"/>
    </location>
</feature>
<dbReference type="Pfam" id="PF20151">
    <property type="entry name" value="DUF6533"/>
    <property type="match status" value="1"/>
</dbReference>
<comment type="caution">
    <text evidence="4">The sequence shown here is derived from an EMBL/GenBank/DDBJ whole genome shotgun (WGS) entry which is preliminary data.</text>
</comment>
<dbReference type="InterPro" id="IPR045340">
    <property type="entry name" value="DUF6533"/>
</dbReference>
<name>A0A8H3A9P5_9AGAM</name>
<dbReference type="EMBL" id="CAJMWT010001728">
    <property type="protein sequence ID" value="CAE6417288.1"/>
    <property type="molecule type" value="Genomic_DNA"/>
</dbReference>
<feature type="transmembrane region" description="Helical" evidence="2">
    <location>
        <begin position="123"/>
        <end position="143"/>
    </location>
</feature>
<feature type="region of interest" description="Disordered" evidence="1">
    <location>
        <begin position="329"/>
        <end position="368"/>
    </location>
</feature>
<reference evidence="4" key="1">
    <citation type="submission" date="2021-01" db="EMBL/GenBank/DDBJ databases">
        <authorList>
            <person name="Kaushik A."/>
        </authorList>
    </citation>
    <scope>NUCLEOTIDE SEQUENCE</scope>
    <source>
        <strain evidence="4">AG2-2IIIB</strain>
    </source>
</reference>
<organism evidence="4 5">
    <name type="scientific">Rhizoctonia solani</name>
    <dbReference type="NCBI Taxonomy" id="456999"/>
    <lineage>
        <taxon>Eukaryota</taxon>
        <taxon>Fungi</taxon>
        <taxon>Dikarya</taxon>
        <taxon>Basidiomycota</taxon>
        <taxon>Agaricomycotina</taxon>
        <taxon>Agaricomycetes</taxon>
        <taxon>Cantharellales</taxon>
        <taxon>Ceratobasidiaceae</taxon>
        <taxon>Rhizoctonia</taxon>
    </lineage>
</organism>
<dbReference type="Proteomes" id="UP000663843">
    <property type="component" value="Unassembled WGS sequence"/>
</dbReference>
<feature type="transmembrane region" description="Helical" evidence="2">
    <location>
        <begin position="150"/>
        <end position="168"/>
    </location>
</feature>
<keyword evidence="2" id="KW-0812">Transmembrane</keyword>
<protein>
    <recommendedName>
        <fullName evidence="3">DUF6533 domain-containing protein</fullName>
    </recommendedName>
</protein>